<accession>A0A9D4YD41</accession>
<dbReference type="PANTHER" id="PTHR38146:SF8">
    <property type="entry name" value="TIFY DOMAIN-CONTAINING PROTEIN"/>
    <property type="match status" value="1"/>
</dbReference>
<proteinExistence type="predicted"/>
<name>A0A9D4YD41_PEA</name>
<dbReference type="AlphaFoldDB" id="A0A9D4YD41"/>
<sequence>MVFDSELKKPPTDALRPIIPDNACILCLTAAAGTELADAYSPDTESGPCLSPSVADHPLGPATDHRLGKLLPHQLANQTRAPPWADSSFRSSAYGVLAAVSSCCPPPKGRFSGNFVREDDDDLHAVLETGHFPADLAAAFIAPCYGVTCGIAWVSCGFRSLGLACASHAPFLIG</sequence>
<keyword evidence="2" id="KW-1185">Reference proteome</keyword>
<evidence type="ECO:0000313" key="2">
    <source>
        <dbReference type="Proteomes" id="UP001058974"/>
    </source>
</evidence>
<protein>
    <submittedName>
        <fullName evidence="1">Uncharacterized protein</fullName>
    </submittedName>
</protein>
<dbReference type="PANTHER" id="PTHR38146">
    <property type="entry name" value="30S RIBOSOMAL PROTEIN S12, CHLOROPLASTIC"/>
    <property type="match status" value="1"/>
</dbReference>
<comment type="caution">
    <text evidence="1">The sequence shown here is derived from an EMBL/GenBank/DDBJ whole genome shotgun (WGS) entry which is preliminary data.</text>
</comment>
<dbReference type="Gramene" id="Psat02G0268800-T1">
    <property type="protein sequence ID" value="KAI5436309.1"/>
    <property type="gene ID" value="KIW84_022688"/>
</dbReference>
<organism evidence="1 2">
    <name type="scientific">Pisum sativum</name>
    <name type="common">Garden pea</name>
    <name type="synonym">Lathyrus oleraceus</name>
    <dbReference type="NCBI Taxonomy" id="3888"/>
    <lineage>
        <taxon>Eukaryota</taxon>
        <taxon>Viridiplantae</taxon>
        <taxon>Streptophyta</taxon>
        <taxon>Embryophyta</taxon>
        <taxon>Tracheophyta</taxon>
        <taxon>Spermatophyta</taxon>
        <taxon>Magnoliopsida</taxon>
        <taxon>eudicotyledons</taxon>
        <taxon>Gunneridae</taxon>
        <taxon>Pentapetalae</taxon>
        <taxon>rosids</taxon>
        <taxon>fabids</taxon>
        <taxon>Fabales</taxon>
        <taxon>Fabaceae</taxon>
        <taxon>Papilionoideae</taxon>
        <taxon>50 kb inversion clade</taxon>
        <taxon>NPAAA clade</taxon>
        <taxon>Hologalegina</taxon>
        <taxon>IRL clade</taxon>
        <taxon>Fabeae</taxon>
        <taxon>Lathyrus</taxon>
    </lineage>
</organism>
<dbReference type="Proteomes" id="UP001058974">
    <property type="component" value="Chromosome 2"/>
</dbReference>
<dbReference type="EMBL" id="JAMSHJ010000002">
    <property type="protein sequence ID" value="KAI5436309.1"/>
    <property type="molecule type" value="Genomic_DNA"/>
</dbReference>
<reference evidence="1 2" key="1">
    <citation type="journal article" date="2022" name="Nat. Genet.">
        <title>Improved pea reference genome and pan-genome highlight genomic features and evolutionary characteristics.</title>
        <authorList>
            <person name="Yang T."/>
            <person name="Liu R."/>
            <person name="Luo Y."/>
            <person name="Hu S."/>
            <person name="Wang D."/>
            <person name="Wang C."/>
            <person name="Pandey M.K."/>
            <person name="Ge S."/>
            <person name="Xu Q."/>
            <person name="Li N."/>
            <person name="Li G."/>
            <person name="Huang Y."/>
            <person name="Saxena R.K."/>
            <person name="Ji Y."/>
            <person name="Li M."/>
            <person name="Yan X."/>
            <person name="He Y."/>
            <person name="Liu Y."/>
            <person name="Wang X."/>
            <person name="Xiang C."/>
            <person name="Varshney R.K."/>
            <person name="Ding H."/>
            <person name="Gao S."/>
            <person name="Zong X."/>
        </authorList>
    </citation>
    <scope>NUCLEOTIDE SEQUENCE [LARGE SCALE GENOMIC DNA]</scope>
    <source>
        <strain evidence="1 2">cv. Zhongwan 6</strain>
    </source>
</reference>
<evidence type="ECO:0000313" key="1">
    <source>
        <dbReference type="EMBL" id="KAI5436309.1"/>
    </source>
</evidence>
<gene>
    <name evidence="1" type="ORF">KIW84_022688</name>
</gene>